<dbReference type="EC" id="2.4.2.1" evidence="5"/>
<feature type="domain" description="Nucleoside phosphorylase" evidence="6">
    <location>
        <begin position="27"/>
        <end position="271"/>
    </location>
</feature>
<proteinExistence type="inferred from homology"/>
<dbReference type="InterPro" id="IPR035994">
    <property type="entry name" value="Nucleoside_phosphorylase_sf"/>
</dbReference>
<keyword evidence="3 5" id="KW-0328">Glycosyltransferase</keyword>
<dbReference type="GO" id="GO:0004731">
    <property type="term" value="F:purine-nucleoside phosphorylase activity"/>
    <property type="evidence" value="ECO:0007669"/>
    <property type="project" value="UniProtKB-EC"/>
</dbReference>
<dbReference type="NCBIfam" id="NF006054">
    <property type="entry name" value="PRK08202.1"/>
    <property type="match status" value="1"/>
</dbReference>
<comment type="similarity">
    <text evidence="2 5">Belongs to the PNP/MTAP phosphorylase family.</text>
</comment>
<dbReference type="AlphaFoldDB" id="A0A7C3V8A0"/>
<gene>
    <name evidence="7" type="ORF">ENW96_08650</name>
</gene>
<dbReference type="Gene3D" id="3.40.50.1580">
    <property type="entry name" value="Nucleoside phosphorylase domain"/>
    <property type="match status" value="1"/>
</dbReference>
<dbReference type="InterPro" id="IPR000845">
    <property type="entry name" value="Nucleoside_phosphorylase_d"/>
</dbReference>
<accession>A0A7C3V8A0</accession>
<evidence type="ECO:0000256" key="3">
    <source>
        <dbReference type="ARBA" id="ARBA00022676"/>
    </source>
</evidence>
<dbReference type="GO" id="GO:0005737">
    <property type="term" value="C:cytoplasm"/>
    <property type="evidence" value="ECO:0007669"/>
    <property type="project" value="TreeGrafter"/>
</dbReference>
<dbReference type="PANTHER" id="PTHR11904">
    <property type="entry name" value="METHYLTHIOADENOSINE/PURINE NUCLEOSIDE PHOSPHORYLASE"/>
    <property type="match status" value="1"/>
</dbReference>
<comment type="pathway">
    <text evidence="1 5">Purine metabolism; purine nucleoside salvage.</text>
</comment>
<keyword evidence="4 5" id="KW-0808">Transferase</keyword>
<dbReference type="PANTHER" id="PTHR11904:SF9">
    <property type="entry name" value="PURINE NUCLEOSIDE PHOSPHORYLASE-RELATED"/>
    <property type="match status" value="1"/>
</dbReference>
<dbReference type="UniPathway" id="UPA00606"/>
<dbReference type="EMBL" id="DTMF01000211">
    <property type="protein sequence ID" value="HGF34440.1"/>
    <property type="molecule type" value="Genomic_DNA"/>
</dbReference>
<evidence type="ECO:0000313" key="7">
    <source>
        <dbReference type="EMBL" id="HGF34440.1"/>
    </source>
</evidence>
<dbReference type="PIRSF" id="PIRSF000477">
    <property type="entry name" value="PurNPase"/>
    <property type="match status" value="1"/>
</dbReference>
<organism evidence="7">
    <name type="scientific">Desulfobacca acetoxidans</name>
    <dbReference type="NCBI Taxonomy" id="60893"/>
    <lineage>
        <taxon>Bacteria</taxon>
        <taxon>Pseudomonadati</taxon>
        <taxon>Thermodesulfobacteriota</taxon>
        <taxon>Desulfobaccia</taxon>
        <taxon>Desulfobaccales</taxon>
        <taxon>Desulfobaccaceae</taxon>
        <taxon>Desulfobacca</taxon>
    </lineage>
</organism>
<evidence type="ECO:0000256" key="4">
    <source>
        <dbReference type="ARBA" id="ARBA00022679"/>
    </source>
</evidence>
<dbReference type="Pfam" id="PF01048">
    <property type="entry name" value="PNP_UDP_1"/>
    <property type="match status" value="1"/>
</dbReference>
<protein>
    <recommendedName>
        <fullName evidence="5">Purine nucleoside phosphorylase</fullName>
        <ecNumber evidence="5">2.4.2.1</ecNumber>
    </recommendedName>
    <alternativeName>
        <fullName evidence="5">Inosine-guanosine phosphorylase</fullName>
    </alternativeName>
</protein>
<comment type="function">
    <text evidence="5">The purine nucleoside phosphorylases catalyze the phosphorolytic breakdown of the N-glycosidic bond in the beta-(deoxy)ribonucleoside molecules, with the formation of the corresponding free purine bases and pentose-1-phosphate.</text>
</comment>
<name>A0A7C3V8A0_9BACT</name>
<comment type="caution">
    <text evidence="7">The sequence shown here is derived from an EMBL/GenBank/DDBJ whole genome shotgun (WGS) entry which is preliminary data.</text>
</comment>
<dbReference type="NCBIfam" id="TIGR01697">
    <property type="entry name" value="PNPH-PUNA-XAPA"/>
    <property type="match status" value="1"/>
</dbReference>
<sequence length="275" mass="29845">MGEIYRRRVEECARFVLDRLDLRPEWGIIMGTGQKLLAEHLVDGKALSYQDLPHFPPATSPTHEGRLCWGRLAQRPVLVFQGRVHAYEGYPLSQVAMPVRLLAAVGAKNLLITNAAGGLNPLFQSGDLMLIADHINLLGDSPLVGENVEDWGPRFPDLSRAYDRDWLALAEEVGRREGIILRKGVYVAVKGPSLETPAETRFRRGIGADAVGMSTVAEVITAVHAGLRTLGISIISNVNLPDAMAPITLEDVVATVGRAEARLVQVILGVLAGTH</sequence>
<reference evidence="7" key="1">
    <citation type="journal article" date="2020" name="mSystems">
        <title>Genome- and Community-Level Interaction Insights into Carbon Utilization and Element Cycling Functions of Hydrothermarchaeota in Hydrothermal Sediment.</title>
        <authorList>
            <person name="Zhou Z."/>
            <person name="Liu Y."/>
            <person name="Xu W."/>
            <person name="Pan J."/>
            <person name="Luo Z.H."/>
            <person name="Li M."/>
        </authorList>
    </citation>
    <scope>NUCLEOTIDE SEQUENCE [LARGE SCALE GENOMIC DNA]</scope>
    <source>
        <strain evidence="7">SpSt-897</strain>
    </source>
</reference>
<dbReference type="SUPFAM" id="SSF53167">
    <property type="entry name" value="Purine and uridine phosphorylases"/>
    <property type="match status" value="1"/>
</dbReference>
<evidence type="ECO:0000256" key="5">
    <source>
        <dbReference type="PIRNR" id="PIRNR000477"/>
    </source>
</evidence>
<dbReference type="GO" id="GO:0009116">
    <property type="term" value="P:nucleoside metabolic process"/>
    <property type="evidence" value="ECO:0007669"/>
    <property type="project" value="InterPro"/>
</dbReference>
<dbReference type="CDD" id="cd09009">
    <property type="entry name" value="PNP-EcPNPII_like"/>
    <property type="match status" value="1"/>
</dbReference>
<evidence type="ECO:0000256" key="2">
    <source>
        <dbReference type="ARBA" id="ARBA00006751"/>
    </source>
</evidence>
<evidence type="ECO:0000259" key="6">
    <source>
        <dbReference type="Pfam" id="PF01048"/>
    </source>
</evidence>
<dbReference type="InterPro" id="IPR011268">
    <property type="entry name" value="Purine_phosphorylase"/>
</dbReference>
<evidence type="ECO:0000256" key="1">
    <source>
        <dbReference type="ARBA" id="ARBA00005058"/>
    </source>
</evidence>